<evidence type="ECO:0000313" key="3">
    <source>
        <dbReference type="EMBL" id="SHE83853.1"/>
    </source>
</evidence>
<dbReference type="AlphaFoldDB" id="A0A120MKB4"/>
<evidence type="ECO:0000313" key="2">
    <source>
        <dbReference type="EMBL" id="AMJ41753.1"/>
    </source>
</evidence>
<gene>
    <name evidence="2" type="ORF">CPRO_21730</name>
    <name evidence="3" type="ORF">SAMN02745151_01949</name>
</gene>
<keyword evidence="1" id="KW-0472">Membrane</keyword>
<dbReference type="RefSeq" id="WP_066051497.1">
    <property type="nucleotide sequence ID" value="NZ_CP014223.1"/>
</dbReference>
<dbReference type="EMBL" id="CP014223">
    <property type="protein sequence ID" value="AMJ41753.1"/>
    <property type="molecule type" value="Genomic_DNA"/>
</dbReference>
<evidence type="ECO:0000313" key="5">
    <source>
        <dbReference type="Proteomes" id="UP000184204"/>
    </source>
</evidence>
<name>A0A120MKB4_ANAPI</name>
<organism evidence="3 5">
    <name type="scientific">Anaerotignum propionicum DSM 1682</name>
    <dbReference type="NCBI Taxonomy" id="991789"/>
    <lineage>
        <taxon>Bacteria</taxon>
        <taxon>Bacillati</taxon>
        <taxon>Bacillota</taxon>
        <taxon>Clostridia</taxon>
        <taxon>Lachnospirales</taxon>
        <taxon>Anaerotignaceae</taxon>
        <taxon>Anaerotignum</taxon>
    </lineage>
</organism>
<protein>
    <submittedName>
        <fullName evidence="3">Uncharacterized protein</fullName>
    </submittedName>
</protein>
<keyword evidence="1" id="KW-0812">Transmembrane</keyword>
<accession>A0A120MKB4</accession>
<reference evidence="3" key="4">
    <citation type="submission" date="2016-11" db="EMBL/GenBank/DDBJ databases">
        <authorList>
            <person name="Varghese N."/>
            <person name="Submissions S."/>
        </authorList>
    </citation>
    <scope>NUCLEOTIDE SEQUENCE</scope>
    <source>
        <strain evidence="3">DSM 1682</strain>
    </source>
</reference>
<reference evidence="4" key="2">
    <citation type="submission" date="2016-01" db="EMBL/GenBank/DDBJ databases">
        <authorList>
            <person name="Poehlein A."/>
            <person name="Schlien K."/>
            <person name="Gottschalk G."/>
            <person name="Buckel W."/>
            <person name="Daniel R."/>
        </authorList>
    </citation>
    <scope>NUCLEOTIDE SEQUENCE [LARGE SCALE GENOMIC DNA]</scope>
    <source>
        <strain evidence="4">X2</strain>
    </source>
</reference>
<evidence type="ECO:0000313" key="4">
    <source>
        <dbReference type="Proteomes" id="UP000068026"/>
    </source>
</evidence>
<reference evidence="5" key="3">
    <citation type="submission" date="2016-11" db="EMBL/GenBank/DDBJ databases">
        <authorList>
            <person name="Jaros S."/>
            <person name="Januszkiewicz K."/>
            <person name="Wedrychowicz H."/>
        </authorList>
    </citation>
    <scope>NUCLEOTIDE SEQUENCE [LARGE SCALE GENOMIC DNA]</scope>
    <source>
        <strain evidence="5">DSM 1682</strain>
    </source>
</reference>
<reference evidence="2 4" key="1">
    <citation type="journal article" date="2016" name="Genome Announc.">
        <title>Complete Genome Sequence of the Amino Acid-Fermenting Clostridium propionicum X2 (DSM 1682).</title>
        <authorList>
            <person name="Poehlein A."/>
            <person name="Schlien K."/>
            <person name="Chowdhury N.P."/>
            <person name="Gottschalk G."/>
            <person name="Buckel W."/>
            <person name="Daniel R."/>
        </authorList>
    </citation>
    <scope>NUCLEOTIDE SEQUENCE [LARGE SCALE GENOMIC DNA]</scope>
    <source>
        <strain evidence="2 4">X2</strain>
    </source>
</reference>
<dbReference type="KEGG" id="cpro:CPRO_21730"/>
<keyword evidence="1" id="KW-1133">Transmembrane helix</keyword>
<dbReference type="Proteomes" id="UP000068026">
    <property type="component" value="Chromosome"/>
</dbReference>
<feature type="transmembrane region" description="Helical" evidence="1">
    <location>
        <begin position="12"/>
        <end position="30"/>
    </location>
</feature>
<dbReference type="Proteomes" id="UP000184204">
    <property type="component" value="Unassembled WGS sequence"/>
</dbReference>
<evidence type="ECO:0000256" key="1">
    <source>
        <dbReference type="SAM" id="Phobius"/>
    </source>
</evidence>
<sequence length="102" mass="11163">MKLIHSKKGETLLETLVAILILTVSAMLLAEVTASSTRINLNAEKVDKKYRNDLEKVEKRETPTIGVVTIQSGGTSYTYDVNYYGDRSGFTSYVAVTKEGGA</sequence>
<keyword evidence="4" id="KW-1185">Reference proteome</keyword>
<dbReference type="EMBL" id="FQUA01000008">
    <property type="protein sequence ID" value="SHE83853.1"/>
    <property type="molecule type" value="Genomic_DNA"/>
</dbReference>
<proteinExistence type="predicted"/>